<dbReference type="EMBL" id="CAJJDN010000032">
    <property type="protein sequence ID" value="CAD8074754.1"/>
    <property type="molecule type" value="Genomic_DNA"/>
</dbReference>
<evidence type="ECO:0000313" key="6">
    <source>
        <dbReference type="EMBL" id="CAD8074754.1"/>
    </source>
</evidence>
<evidence type="ECO:0000256" key="5">
    <source>
        <dbReference type="SAM" id="Phobius"/>
    </source>
</evidence>
<dbReference type="Proteomes" id="UP000692954">
    <property type="component" value="Unassembled WGS sequence"/>
</dbReference>
<name>A0A8S1MHG9_9CILI</name>
<dbReference type="InterPro" id="IPR049680">
    <property type="entry name" value="FLVCR1-2_SLC49-like"/>
</dbReference>
<keyword evidence="3 5" id="KW-1133">Transmembrane helix</keyword>
<evidence type="ECO:0000256" key="2">
    <source>
        <dbReference type="ARBA" id="ARBA00022692"/>
    </source>
</evidence>
<evidence type="ECO:0008006" key="8">
    <source>
        <dbReference type="Google" id="ProtNLM"/>
    </source>
</evidence>
<dbReference type="AlphaFoldDB" id="A0A8S1MHG9"/>
<sequence>MQKTTYNQVQVEECNQIEKETKSSALLGSKIYSQYKYRWIILMCYLIVVFINGIGYQTFIPNAKQFVQLYDLDEQIITLTGTIYLIMLWCINQFRCNINNSWLWYQTLNQLILFYFCYCRLSIFGNIKTFYFKWLNNYGLKLVFSIESYCSFGCLQCILNIFNGYQCIMASKLDIQRLFIQYVKQIRRIRFINQNIISTILFKSNTNSCYFSYKKQTKNASIWLCKF</sequence>
<evidence type="ECO:0000256" key="4">
    <source>
        <dbReference type="ARBA" id="ARBA00023136"/>
    </source>
</evidence>
<evidence type="ECO:0000313" key="7">
    <source>
        <dbReference type="Proteomes" id="UP000692954"/>
    </source>
</evidence>
<reference evidence="6" key="1">
    <citation type="submission" date="2021-01" db="EMBL/GenBank/DDBJ databases">
        <authorList>
            <consortium name="Genoscope - CEA"/>
            <person name="William W."/>
        </authorList>
    </citation>
    <scope>NUCLEOTIDE SEQUENCE</scope>
</reference>
<dbReference type="PANTHER" id="PTHR10924:SF6">
    <property type="entry name" value="SOLUTE CARRIER FAMILY 49 MEMBER A3"/>
    <property type="match status" value="1"/>
</dbReference>
<proteinExistence type="predicted"/>
<evidence type="ECO:0000256" key="1">
    <source>
        <dbReference type="ARBA" id="ARBA00004141"/>
    </source>
</evidence>
<protein>
    <recommendedName>
        <fullName evidence="8">Transmembrane protein</fullName>
    </recommendedName>
</protein>
<dbReference type="PANTHER" id="PTHR10924">
    <property type="entry name" value="MAJOR FACILITATOR SUPERFAMILY PROTEIN-RELATED"/>
    <property type="match status" value="1"/>
</dbReference>
<dbReference type="GO" id="GO:0016020">
    <property type="term" value="C:membrane"/>
    <property type="evidence" value="ECO:0007669"/>
    <property type="project" value="UniProtKB-SubCell"/>
</dbReference>
<feature type="transmembrane region" description="Helical" evidence="5">
    <location>
        <begin position="103"/>
        <end position="123"/>
    </location>
</feature>
<keyword evidence="2 5" id="KW-0812">Transmembrane</keyword>
<organism evidence="6 7">
    <name type="scientific">Paramecium sonneborni</name>
    <dbReference type="NCBI Taxonomy" id="65129"/>
    <lineage>
        <taxon>Eukaryota</taxon>
        <taxon>Sar</taxon>
        <taxon>Alveolata</taxon>
        <taxon>Ciliophora</taxon>
        <taxon>Intramacronucleata</taxon>
        <taxon>Oligohymenophorea</taxon>
        <taxon>Peniculida</taxon>
        <taxon>Parameciidae</taxon>
        <taxon>Paramecium</taxon>
    </lineage>
</organism>
<feature type="transmembrane region" description="Helical" evidence="5">
    <location>
        <begin position="143"/>
        <end position="162"/>
    </location>
</feature>
<keyword evidence="4 5" id="KW-0472">Membrane</keyword>
<feature type="transmembrane region" description="Helical" evidence="5">
    <location>
        <begin position="75"/>
        <end position="91"/>
    </location>
</feature>
<comment type="subcellular location">
    <subcellularLocation>
        <location evidence="1">Membrane</location>
        <topology evidence="1">Multi-pass membrane protein</topology>
    </subcellularLocation>
</comment>
<comment type="caution">
    <text evidence="6">The sequence shown here is derived from an EMBL/GenBank/DDBJ whole genome shotgun (WGS) entry which is preliminary data.</text>
</comment>
<accession>A0A8S1MHG9</accession>
<gene>
    <name evidence="6" type="ORF">PSON_ATCC_30995.1.T0320259</name>
</gene>
<evidence type="ECO:0000256" key="3">
    <source>
        <dbReference type="ARBA" id="ARBA00022989"/>
    </source>
</evidence>
<feature type="transmembrane region" description="Helical" evidence="5">
    <location>
        <begin position="37"/>
        <end position="55"/>
    </location>
</feature>
<keyword evidence="7" id="KW-1185">Reference proteome</keyword>